<evidence type="ECO:0000313" key="3">
    <source>
        <dbReference type="EMBL" id="GEB20384.1"/>
    </source>
</evidence>
<dbReference type="PANTHER" id="PTHR42901:SF1">
    <property type="entry name" value="ALCOHOL DEHYDROGENASE"/>
    <property type="match status" value="1"/>
</dbReference>
<dbReference type="FunFam" id="3.40.50.720:FF:000047">
    <property type="entry name" value="NADP-dependent L-serine/L-allo-threonine dehydrogenase"/>
    <property type="match status" value="1"/>
</dbReference>
<evidence type="ECO:0000313" key="4">
    <source>
        <dbReference type="Proteomes" id="UP000317715"/>
    </source>
</evidence>
<accession>A0A4Y3NEF9</accession>
<organism evidence="3 4">
    <name type="scientific">Paenarthrobacter aurescens</name>
    <name type="common">Arthrobacter aurescens</name>
    <dbReference type="NCBI Taxonomy" id="43663"/>
    <lineage>
        <taxon>Bacteria</taxon>
        <taxon>Bacillati</taxon>
        <taxon>Actinomycetota</taxon>
        <taxon>Actinomycetes</taxon>
        <taxon>Micrococcales</taxon>
        <taxon>Micrococcaceae</taxon>
        <taxon>Paenarthrobacter</taxon>
    </lineage>
</organism>
<keyword evidence="4" id="KW-1185">Reference proteome</keyword>
<dbReference type="PRINTS" id="PR00081">
    <property type="entry name" value="GDHRDH"/>
</dbReference>
<dbReference type="EMBL" id="BJMD01000020">
    <property type="protein sequence ID" value="GEB20384.1"/>
    <property type="molecule type" value="Genomic_DNA"/>
</dbReference>
<dbReference type="InterPro" id="IPR036291">
    <property type="entry name" value="NAD(P)-bd_dom_sf"/>
</dbReference>
<dbReference type="RefSeq" id="WP_141285102.1">
    <property type="nucleotide sequence ID" value="NZ_BAAAWK010000001.1"/>
</dbReference>
<comment type="similarity">
    <text evidence="1">Belongs to the short-chain dehydrogenases/reductases (SDR) family.</text>
</comment>
<proteinExistence type="inferred from homology"/>
<dbReference type="GeneID" id="97301228"/>
<dbReference type="OrthoDB" id="9775296at2"/>
<dbReference type="Proteomes" id="UP000317715">
    <property type="component" value="Unassembled WGS sequence"/>
</dbReference>
<evidence type="ECO:0000256" key="2">
    <source>
        <dbReference type="ARBA" id="ARBA00023002"/>
    </source>
</evidence>
<evidence type="ECO:0000256" key="1">
    <source>
        <dbReference type="ARBA" id="ARBA00006484"/>
    </source>
</evidence>
<dbReference type="Gene3D" id="3.40.50.720">
    <property type="entry name" value="NAD(P)-binding Rossmann-like Domain"/>
    <property type="match status" value="1"/>
</dbReference>
<name>A0A4Y3NEF9_PAEAU</name>
<comment type="caution">
    <text evidence="3">The sequence shown here is derived from an EMBL/GenBank/DDBJ whole genome shotgun (WGS) entry which is preliminary data.</text>
</comment>
<reference evidence="3 4" key="1">
    <citation type="submission" date="2019-06" db="EMBL/GenBank/DDBJ databases">
        <title>Whole genome shotgun sequence of Paenarthrobacter aurescens NBRC 12136.</title>
        <authorList>
            <person name="Hosoyama A."/>
            <person name="Uohara A."/>
            <person name="Ohji S."/>
            <person name="Ichikawa N."/>
        </authorList>
    </citation>
    <scope>NUCLEOTIDE SEQUENCE [LARGE SCALE GENOMIC DNA]</scope>
    <source>
        <strain evidence="3 4">NBRC 12136</strain>
    </source>
</reference>
<sequence>MTLAAHSTPSGQNSGQNKTAVVTGASTGIGEATVKALVSTGWNVFAVARRADRLEALEAATGAVAFPADITDDDDVAALLGAVTEAGGADTLINIAGGARGADTIANADTEDWDWMYQVNVLGTMKITRAFLPMLRANGEGTVLNLTSTAGLSAYEGGAGYNAAKFAQHAMTNALRLEEVGNNVRVIEVAPGLVYTEEFALNRLGDKDAAAKVYAGVEKPLTAEDVADVVKYAVSLPHHVNLDQIVVRPVAQAANHKLVRKEG</sequence>
<keyword evidence="2" id="KW-0560">Oxidoreductase</keyword>
<dbReference type="SUPFAM" id="SSF51735">
    <property type="entry name" value="NAD(P)-binding Rossmann-fold domains"/>
    <property type="match status" value="1"/>
</dbReference>
<dbReference type="Pfam" id="PF00106">
    <property type="entry name" value="adh_short"/>
    <property type="match status" value="1"/>
</dbReference>
<dbReference type="PANTHER" id="PTHR42901">
    <property type="entry name" value="ALCOHOL DEHYDROGENASE"/>
    <property type="match status" value="1"/>
</dbReference>
<dbReference type="GO" id="GO:0016616">
    <property type="term" value="F:oxidoreductase activity, acting on the CH-OH group of donors, NAD or NADP as acceptor"/>
    <property type="evidence" value="ECO:0007669"/>
    <property type="project" value="UniProtKB-ARBA"/>
</dbReference>
<dbReference type="InterPro" id="IPR002347">
    <property type="entry name" value="SDR_fam"/>
</dbReference>
<protein>
    <submittedName>
        <fullName evidence="3">Oxidoreductase</fullName>
    </submittedName>
</protein>
<dbReference type="AlphaFoldDB" id="A0A4Y3NEF9"/>
<gene>
    <name evidence="3" type="ORF">AAU01_31390</name>
</gene>